<evidence type="ECO:0000256" key="15">
    <source>
        <dbReference type="ARBA" id="ARBA00023172"/>
    </source>
</evidence>
<evidence type="ECO:0000256" key="10">
    <source>
        <dbReference type="ARBA" id="ARBA00022842"/>
    </source>
</evidence>
<dbReference type="InterPro" id="IPR001584">
    <property type="entry name" value="Integrase_cat-core"/>
</dbReference>
<evidence type="ECO:0000256" key="12">
    <source>
        <dbReference type="ARBA" id="ARBA00022918"/>
    </source>
</evidence>
<keyword evidence="6" id="KW-0547">Nucleotide-binding</keyword>
<dbReference type="InterPro" id="IPR013103">
    <property type="entry name" value="RVT_2"/>
</dbReference>
<protein>
    <recommendedName>
        <fullName evidence="17">Integrase catalytic domain-containing protein</fullName>
    </recommendedName>
</protein>
<gene>
    <name evidence="18" type="ORF">AXG93_3256s1660</name>
</gene>
<dbReference type="GO" id="GO:0003964">
    <property type="term" value="F:RNA-directed DNA polymerase activity"/>
    <property type="evidence" value="ECO:0007669"/>
    <property type="project" value="UniProtKB-KW"/>
</dbReference>
<dbReference type="GO" id="GO:0006508">
    <property type="term" value="P:proteolysis"/>
    <property type="evidence" value="ECO:0007669"/>
    <property type="project" value="UniProtKB-KW"/>
</dbReference>
<feature type="domain" description="Integrase catalytic" evidence="17">
    <location>
        <begin position="252"/>
        <end position="432"/>
    </location>
</feature>
<proteinExistence type="predicted"/>
<dbReference type="InterPro" id="IPR039537">
    <property type="entry name" value="Retrotran_Ty1/copia-like"/>
</dbReference>
<dbReference type="Pfam" id="PF07727">
    <property type="entry name" value="RVT_2"/>
    <property type="match status" value="1"/>
</dbReference>
<keyword evidence="5" id="KW-0479">Metal-binding</keyword>
<keyword evidence="7" id="KW-0255">Endonuclease</keyword>
<sequence length="838" mass="95566">MASFEDKSAKTIDKFHGERFNLWKFKIEMLLASMDLWDIIDGSKKSPPSNADLKFCYKAKNKKRENAKIVKDNDDFAFAVQHTPYARSMWEWIMDSGATKHMTSHRLAFHTYEVLTSQNVHLGDDSILEAIGIGSIVVEVMVQFNINECIIRTSDGHHVAIAPRECNLYHFHVAKVHGMDAVKLVQSNGGDGGLQLWHRRLGHLDEKGVRALRCMVAGIDLIQVSCTSPLVCEACIEVKQHRFSFPTERARRITKPLEIVHYDVCGPMPTTSMGGAKYFVTFIDDFLKKVWLYVLKIKDECFIRFKVFKALVEMQSKHMIKAFRSDNGGEFMSKAFMKFWVDHGIAKETSTPYQPQQNGVAELMNAVYTRNRCPTRALERMTSEEAWTRRKPSVAHMLVFGCLAYAMVPDEKKEIRPSGRNEGPHVVIVDKFPKREHNDEFKYRVGDNVAQNGASKLSDGTDERVDEALQPHAMSDGNGESFGKDGRYSLRKRRPALLGEWWKNHILLQHKKERANVALMNDPLNLCEAMRSEYASKWKTAMQEEYDLLMANGMWELSTLSESRKSVGCKWVFGTKHNALGNIIRYKARLVAKVYFQVAEVDFDDIFALVAKFITIRIILAIAAAMDWEIQKKDMKTAFLNGVQFQRDRKTHTITMSQTSYIEEVLRRFNMEDCKPVATSSDANSKLLKLSDEEFGNVQMEMEGVPYKAAVRSFMYVMVGTRLNLAFAVSTVSQFMAKASPSHWMVVKRILRYLKGSLDFKLFLGGNDISLVGFCDAVWAGNTNDRRSTIGYVFLVGRGAILWKCKKQPTIALSTSEAEYMATVLVNVQKRRFGYNNY</sequence>
<dbReference type="InterPro" id="IPR036397">
    <property type="entry name" value="RNaseH_sf"/>
</dbReference>
<dbReference type="SUPFAM" id="SSF53098">
    <property type="entry name" value="Ribonuclease H-like"/>
    <property type="match status" value="1"/>
</dbReference>
<keyword evidence="13" id="KW-0548">Nucleotidyltransferase</keyword>
<dbReference type="Pfam" id="PF22936">
    <property type="entry name" value="Pol_BBD"/>
    <property type="match status" value="1"/>
</dbReference>
<dbReference type="Proteomes" id="UP000077202">
    <property type="component" value="Unassembled WGS sequence"/>
</dbReference>
<dbReference type="Pfam" id="PF00665">
    <property type="entry name" value="rve"/>
    <property type="match status" value="1"/>
</dbReference>
<keyword evidence="12" id="KW-0695">RNA-directed DNA polymerase</keyword>
<keyword evidence="2" id="KW-1188">Viral release from host cell</keyword>
<comment type="caution">
    <text evidence="18">The sequence shown here is derived from an EMBL/GenBank/DDBJ whole genome shotgun (WGS) entry which is preliminary data.</text>
</comment>
<dbReference type="Gene3D" id="3.30.420.10">
    <property type="entry name" value="Ribonuclease H-like superfamily/Ribonuclease H"/>
    <property type="match status" value="1"/>
</dbReference>
<keyword evidence="19" id="KW-1185">Reference proteome</keyword>
<evidence type="ECO:0000259" key="17">
    <source>
        <dbReference type="PROSITE" id="PS50994"/>
    </source>
</evidence>
<dbReference type="AlphaFoldDB" id="A0A176VJ04"/>
<dbReference type="InterPro" id="IPR025724">
    <property type="entry name" value="GAG-pre-integrase_dom"/>
</dbReference>
<keyword evidence="13" id="KW-0808">Transferase</keyword>
<organism evidence="18 19">
    <name type="scientific">Marchantia polymorpha subsp. ruderalis</name>
    <dbReference type="NCBI Taxonomy" id="1480154"/>
    <lineage>
        <taxon>Eukaryota</taxon>
        <taxon>Viridiplantae</taxon>
        <taxon>Streptophyta</taxon>
        <taxon>Embryophyta</taxon>
        <taxon>Marchantiophyta</taxon>
        <taxon>Marchantiopsida</taxon>
        <taxon>Marchantiidae</taxon>
        <taxon>Marchantiales</taxon>
        <taxon>Marchantiaceae</taxon>
        <taxon>Marchantia</taxon>
    </lineage>
</organism>
<keyword evidence="10" id="KW-0460">Magnesium</keyword>
<dbReference type="PROSITE" id="PS50994">
    <property type="entry name" value="INTEGRASE"/>
    <property type="match status" value="1"/>
</dbReference>
<accession>A0A176VJ04</accession>
<evidence type="ECO:0000256" key="9">
    <source>
        <dbReference type="ARBA" id="ARBA00022840"/>
    </source>
</evidence>
<evidence type="ECO:0000256" key="8">
    <source>
        <dbReference type="ARBA" id="ARBA00022801"/>
    </source>
</evidence>
<dbReference type="Pfam" id="PF13976">
    <property type="entry name" value="gag_pre-integrs"/>
    <property type="match status" value="1"/>
</dbReference>
<evidence type="ECO:0000256" key="13">
    <source>
        <dbReference type="ARBA" id="ARBA00022932"/>
    </source>
</evidence>
<keyword evidence="9" id="KW-0067">ATP-binding</keyword>
<evidence type="ECO:0000256" key="6">
    <source>
        <dbReference type="ARBA" id="ARBA00022741"/>
    </source>
</evidence>
<keyword evidence="14" id="KW-0917">Virion maturation</keyword>
<dbReference type="CDD" id="cd09272">
    <property type="entry name" value="RNase_HI_RT_Ty1"/>
    <property type="match status" value="1"/>
</dbReference>
<reference evidence="18" key="1">
    <citation type="submission" date="2016-03" db="EMBL/GenBank/DDBJ databases">
        <title>Mechanisms controlling the formation of the plant cell surface in tip-growing cells are functionally conserved among land plants.</title>
        <authorList>
            <person name="Honkanen S."/>
            <person name="Jones V.A."/>
            <person name="Morieri G."/>
            <person name="Champion C."/>
            <person name="Hetherington A.J."/>
            <person name="Kelly S."/>
            <person name="Saint-Marcoux D."/>
            <person name="Proust H."/>
            <person name="Prescott H."/>
            <person name="Dolan L."/>
        </authorList>
    </citation>
    <scope>NUCLEOTIDE SEQUENCE [LARGE SCALE GENOMIC DNA]</scope>
    <source>
        <tissue evidence="18">Whole gametophyte</tissue>
    </source>
</reference>
<evidence type="ECO:0000256" key="11">
    <source>
        <dbReference type="ARBA" id="ARBA00022908"/>
    </source>
</evidence>
<dbReference type="GO" id="GO:0006310">
    <property type="term" value="P:DNA recombination"/>
    <property type="evidence" value="ECO:0007669"/>
    <property type="project" value="UniProtKB-KW"/>
</dbReference>
<dbReference type="GO" id="GO:0005524">
    <property type="term" value="F:ATP binding"/>
    <property type="evidence" value="ECO:0007669"/>
    <property type="project" value="UniProtKB-KW"/>
</dbReference>
<dbReference type="GO" id="GO:0008233">
    <property type="term" value="F:peptidase activity"/>
    <property type="evidence" value="ECO:0007669"/>
    <property type="project" value="UniProtKB-KW"/>
</dbReference>
<keyword evidence="15" id="KW-0233">DNA recombination</keyword>
<dbReference type="InterPro" id="IPR012337">
    <property type="entry name" value="RNaseH-like_sf"/>
</dbReference>
<evidence type="ECO:0000256" key="7">
    <source>
        <dbReference type="ARBA" id="ARBA00022759"/>
    </source>
</evidence>
<dbReference type="PANTHER" id="PTHR42648">
    <property type="entry name" value="TRANSPOSASE, PUTATIVE-RELATED"/>
    <property type="match status" value="1"/>
</dbReference>
<evidence type="ECO:0000256" key="16">
    <source>
        <dbReference type="ARBA" id="ARBA00023268"/>
    </source>
</evidence>
<dbReference type="InterPro" id="IPR054722">
    <property type="entry name" value="PolX-like_BBD"/>
</dbReference>
<keyword evidence="16" id="KW-0511">Multifunctional enzyme</keyword>
<keyword evidence="4" id="KW-0540">Nuclease</keyword>
<keyword evidence="3" id="KW-0645">Protease</keyword>
<dbReference type="GO" id="GO:0015074">
    <property type="term" value="P:DNA integration"/>
    <property type="evidence" value="ECO:0007669"/>
    <property type="project" value="UniProtKB-KW"/>
</dbReference>
<evidence type="ECO:0000256" key="14">
    <source>
        <dbReference type="ARBA" id="ARBA00023113"/>
    </source>
</evidence>
<evidence type="ECO:0000256" key="1">
    <source>
        <dbReference type="ARBA" id="ARBA00002180"/>
    </source>
</evidence>
<evidence type="ECO:0000256" key="4">
    <source>
        <dbReference type="ARBA" id="ARBA00022722"/>
    </source>
</evidence>
<name>A0A176VJ04_MARPO</name>
<evidence type="ECO:0000256" key="5">
    <source>
        <dbReference type="ARBA" id="ARBA00022723"/>
    </source>
</evidence>
<keyword evidence="8" id="KW-0378">Hydrolase</keyword>
<dbReference type="EMBL" id="LVLJ01003561">
    <property type="protein sequence ID" value="OAE20919.1"/>
    <property type="molecule type" value="Genomic_DNA"/>
</dbReference>
<dbReference type="GO" id="GO:0003887">
    <property type="term" value="F:DNA-directed DNA polymerase activity"/>
    <property type="evidence" value="ECO:0007669"/>
    <property type="project" value="UniProtKB-KW"/>
</dbReference>
<dbReference type="GO" id="GO:0003676">
    <property type="term" value="F:nucleic acid binding"/>
    <property type="evidence" value="ECO:0007669"/>
    <property type="project" value="InterPro"/>
</dbReference>
<dbReference type="GO" id="GO:0046872">
    <property type="term" value="F:metal ion binding"/>
    <property type="evidence" value="ECO:0007669"/>
    <property type="project" value="UniProtKB-KW"/>
</dbReference>
<keyword evidence="11" id="KW-0229">DNA integration</keyword>
<evidence type="ECO:0000256" key="2">
    <source>
        <dbReference type="ARBA" id="ARBA00022612"/>
    </source>
</evidence>
<comment type="function">
    <text evidence="1">The aspartyl protease (PR) mediates the proteolytic cleavages of the Gag and Gag-Pol polyproteins after assembly of the VLP.</text>
</comment>
<dbReference type="GO" id="GO:0004519">
    <property type="term" value="F:endonuclease activity"/>
    <property type="evidence" value="ECO:0007669"/>
    <property type="project" value="UniProtKB-KW"/>
</dbReference>
<dbReference type="PANTHER" id="PTHR42648:SF11">
    <property type="entry name" value="TRANSPOSON TY4-P GAG-POL POLYPROTEIN"/>
    <property type="match status" value="1"/>
</dbReference>
<evidence type="ECO:0000256" key="3">
    <source>
        <dbReference type="ARBA" id="ARBA00022670"/>
    </source>
</evidence>
<evidence type="ECO:0000313" key="18">
    <source>
        <dbReference type="EMBL" id="OAE20919.1"/>
    </source>
</evidence>
<evidence type="ECO:0000313" key="19">
    <source>
        <dbReference type="Proteomes" id="UP000077202"/>
    </source>
</evidence>
<keyword evidence="13" id="KW-0239">DNA-directed DNA polymerase</keyword>